<protein>
    <recommendedName>
        <fullName evidence="1">SPOR domain-containing protein</fullName>
    </recommendedName>
</protein>
<gene>
    <name evidence="2" type="ORF">DAI18_06680</name>
</gene>
<sequence>MCLALGAFGEQDVASVRAALGKQGLKAKESVSETGGRPTGKHWVYLPPAADRAAANTRSLELKGKGFDNYVVANEPNKNALSLGLFSQESAARAFVAKLSAAGITGADIESRGKGIKQTRFLLDGLEPAEAGAVRKIAGQWPKASLQTRRCQ</sequence>
<dbReference type="STRING" id="1122240.GCA_000620105_03453"/>
<accession>A0A2S0P8V6</accession>
<organism evidence="2 3">
    <name type="scientific">Microvirgula aerodenitrificans</name>
    <dbReference type="NCBI Taxonomy" id="57480"/>
    <lineage>
        <taxon>Bacteria</taxon>
        <taxon>Pseudomonadati</taxon>
        <taxon>Pseudomonadota</taxon>
        <taxon>Betaproteobacteria</taxon>
        <taxon>Neisseriales</taxon>
        <taxon>Aquaspirillaceae</taxon>
        <taxon>Microvirgula</taxon>
    </lineage>
</organism>
<dbReference type="Pfam" id="PF05036">
    <property type="entry name" value="SPOR"/>
    <property type="match status" value="1"/>
</dbReference>
<dbReference type="Proteomes" id="UP000244173">
    <property type="component" value="Chromosome"/>
</dbReference>
<evidence type="ECO:0000259" key="1">
    <source>
        <dbReference type="Pfam" id="PF05036"/>
    </source>
</evidence>
<evidence type="ECO:0000313" key="2">
    <source>
        <dbReference type="EMBL" id="AVY93765.1"/>
    </source>
</evidence>
<dbReference type="GO" id="GO:0042834">
    <property type="term" value="F:peptidoglycan binding"/>
    <property type="evidence" value="ECO:0007669"/>
    <property type="project" value="InterPro"/>
</dbReference>
<dbReference type="Gene3D" id="3.30.70.1070">
    <property type="entry name" value="Sporulation related repeat"/>
    <property type="match status" value="1"/>
</dbReference>
<dbReference type="EMBL" id="CP028519">
    <property type="protein sequence ID" value="AVY93765.1"/>
    <property type="molecule type" value="Genomic_DNA"/>
</dbReference>
<dbReference type="InterPro" id="IPR007730">
    <property type="entry name" value="SPOR-like_dom"/>
</dbReference>
<dbReference type="AlphaFoldDB" id="A0A2S0P8V6"/>
<feature type="domain" description="SPOR" evidence="1">
    <location>
        <begin position="39"/>
        <end position="106"/>
    </location>
</feature>
<evidence type="ECO:0000313" key="3">
    <source>
        <dbReference type="Proteomes" id="UP000244173"/>
    </source>
</evidence>
<reference evidence="2 3" key="1">
    <citation type="submission" date="2018-04" db="EMBL/GenBank/DDBJ databases">
        <title>Denitrifier Microvirgula.</title>
        <authorList>
            <person name="Anderson E."/>
            <person name="Jang J."/>
            <person name="Ishii S."/>
        </authorList>
    </citation>
    <scope>NUCLEOTIDE SEQUENCE [LARGE SCALE GENOMIC DNA]</scope>
    <source>
        <strain evidence="2 3">BE2.4</strain>
    </source>
</reference>
<dbReference type="InterPro" id="IPR036680">
    <property type="entry name" value="SPOR-like_sf"/>
</dbReference>
<name>A0A2S0P8V6_9NEIS</name>
<dbReference type="SUPFAM" id="SSF110997">
    <property type="entry name" value="Sporulation related repeat"/>
    <property type="match status" value="1"/>
</dbReference>
<dbReference type="KEGG" id="maer:DAI18_06680"/>
<keyword evidence="3" id="KW-1185">Reference proteome</keyword>
<proteinExistence type="predicted"/>